<dbReference type="STRING" id="76728.AQ490_02955"/>
<protein>
    <submittedName>
        <fullName evidence="5">ABC transporter substrate-binding protein</fullName>
    </submittedName>
</protein>
<dbReference type="GO" id="GO:0015689">
    <property type="term" value="P:molybdate ion transport"/>
    <property type="evidence" value="ECO:0007669"/>
    <property type="project" value="InterPro"/>
</dbReference>
<feature type="binding site" evidence="4">
    <location>
        <position position="59"/>
    </location>
    <ligand>
        <name>molybdate</name>
        <dbReference type="ChEBI" id="CHEBI:36264"/>
    </ligand>
</feature>
<keyword evidence="4" id="KW-0500">Molybdenum</keyword>
<gene>
    <name evidence="5" type="ORF">AQ490_02955</name>
</gene>
<keyword evidence="3" id="KW-0732">Signal</keyword>
<name>A0A0T6LYH7_WENVI</name>
<evidence type="ECO:0000256" key="3">
    <source>
        <dbReference type="ARBA" id="ARBA00022729"/>
    </source>
</evidence>
<evidence type="ECO:0000256" key="1">
    <source>
        <dbReference type="ARBA" id="ARBA00009175"/>
    </source>
</evidence>
<evidence type="ECO:0000313" key="6">
    <source>
        <dbReference type="Proteomes" id="UP000050867"/>
    </source>
</evidence>
<dbReference type="InterPro" id="IPR005950">
    <property type="entry name" value="ModA"/>
</dbReference>
<dbReference type="PANTHER" id="PTHR30632:SF0">
    <property type="entry name" value="SULFATE-BINDING PROTEIN"/>
    <property type="match status" value="1"/>
</dbReference>
<dbReference type="EMBL" id="LLZU01000002">
    <property type="protein sequence ID" value="KRV51163.1"/>
    <property type="molecule type" value="Genomic_DNA"/>
</dbReference>
<dbReference type="SUPFAM" id="SSF53850">
    <property type="entry name" value="Periplasmic binding protein-like II"/>
    <property type="match status" value="1"/>
</dbReference>
<evidence type="ECO:0000313" key="5">
    <source>
        <dbReference type="EMBL" id="KRV51163.1"/>
    </source>
</evidence>
<sequence length="268" mass="27949">MAGPHRRGSDSSRRNRSRRRRALRAVVGLSVVALLVPLAACGSDEEEGATTLRVLAAASLTDALEEAGAVYEREHEGTELTFSFAGSQELAAQIRQGAPADVVATADTTTMAGLRAQTGPATVIAKNRLTIVVAPGNPERVRGLDDLGRDDLKVVLAAPEVPAGRYAAEVLQKRGVEVHPVSEEPNVRAVLGKVGLGEADAGVVYVTDAASNDKVATVPVPEESNAVAVYPAAVLNESEHAAAARDFIAWLRAAPGQRVLRAAGFQAP</sequence>
<dbReference type="Gene3D" id="3.40.190.10">
    <property type="entry name" value="Periplasmic binding protein-like II"/>
    <property type="match status" value="2"/>
</dbReference>
<comment type="similarity">
    <text evidence="1">Belongs to the bacterial solute-binding protein ModA family.</text>
</comment>
<dbReference type="OrthoDB" id="9785015at2"/>
<dbReference type="GO" id="GO:0046872">
    <property type="term" value="F:metal ion binding"/>
    <property type="evidence" value="ECO:0007669"/>
    <property type="project" value="UniProtKB-KW"/>
</dbReference>
<dbReference type="PANTHER" id="PTHR30632">
    <property type="entry name" value="MOLYBDATE-BINDING PERIPLASMIC PROTEIN"/>
    <property type="match status" value="1"/>
</dbReference>
<keyword evidence="2 4" id="KW-0479">Metal-binding</keyword>
<dbReference type="Proteomes" id="UP000050867">
    <property type="component" value="Unassembled WGS sequence"/>
</dbReference>
<dbReference type="eggNOG" id="COG0725">
    <property type="taxonomic scope" value="Bacteria"/>
</dbReference>
<feature type="binding site" evidence="4">
    <location>
        <position position="187"/>
    </location>
    <ligand>
        <name>molybdate</name>
        <dbReference type="ChEBI" id="CHEBI:36264"/>
    </ligand>
</feature>
<dbReference type="GO" id="GO:0030973">
    <property type="term" value="F:molybdate ion binding"/>
    <property type="evidence" value="ECO:0007669"/>
    <property type="project" value="TreeGrafter"/>
</dbReference>
<feature type="binding site" evidence="4">
    <location>
        <position position="163"/>
    </location>
    <ligand>
        <name>molybdate</name>
        <dbReference type="ChEBI" id="CHEBI:36264"/>
    </ligand>
</feature>
<organism evidence="5 6">
    <name type="scientific">Wenjunlia vitaminophila</name>
    <name type="common">Streptomyces vitaminophilus</name>
    <dbReference type="NCBI Taxonomy" id="76728"/>
    <lineage>
        <taxon>Bacteria</taxon>
        <taxon>Bacillati</taxon>
        <taxon>Actinomycetota</taxon>
        <taxon>Actinomycetes</taxon>
        <taxon>Kitasatosporales</taxon>
        <taxon>Streptomycetaceae</taxon>
        <taxon>Wenjunlia</taxon>
    </lineage>
</organism>
<accession>A0A0T6LYH7</accession>
<dbReference type="NCBIfam" id="TIGR01256">
    <property type="entry name" value="modA"/>
    <property type="match status" value="1"/>
</dbReference>
<reference evidence="5 6" key="1">
    <citation type="submission" date="2015-10" db="EMBL/GenBank/DDBJ databases">
        <title>Draft genome sequence of pyrrolomycin-producing Streptomyces vitaminophilus.</title>
        <authorList>
            <person name="Graham D.E."/>
            <person name="Mahan K.M."/>
            <person name="Klingeman D.M."/>
            <person name="Hettich R.L."/>
            <person name="Parry R.J."/>
        </authorList>
    </citation>
    <scope>NUCLEOTIDE SEQUENCE [LARGE SCALE GENOMIC DNA]</scope>
    <source>
        <strain evidence="5 6">ATCC 31673</strain>
    </source>
</reference>
<dbReference type="PIRSF" id="PIRSF004846">
    <property type="entry name" value="ModA"/>
    <property type="match status" value="1"/>
</dbReference>
<dbReference type="InterPro" id="IPR050682">
    <property type="entry name" value="ModA/WtpA"/>
</dbReference>
<feature type="binding site" evidence="4">
    <location>
        <position position="205"/>
    </location>
    <ligand>
        <name>molybdate</name>
        <dbReference type="ChEBI" id="CHEBI:36264"/>
    </ligand>
</feature>
<evidence type="ECO:0000256" key="2">
    <source>
        <dbReference type="ARBA" id="ARBA00022723"/>
    </source>
</evidence>
<keyword evidence="6" id="KW-1185">Reference proteome</keyword>
<evidence type="ECO:0000256" key="4">
    <source>
        <dbReference type="PIRSR" id="PIRSR004846-1"/>
    </source>
</evidence>
<feature type="binding site" evidence="4">
    <location>
        <position position="87"/>
    </location>
    <ligand>
        <name>molybdate</name>
        <dbReference type="ChEBI" id="CHEBI:36264"/>
    </ligand>
</feature>
<dbReference type="AlphaFoldDB" id="A0A0T6LYH7"/>
<dbReference type="CDD" id="cd13538">
    <property type="entry name" value="PBP2_ModA_like_1"/>
    <property type="match status" value="1"/>
</dbReference>
<dbReference type="Pfam" id="PF13531">
    <property type="entry name" value="SBP_bac_11"/>
    <property type="match status" value="1"/>
</dbReference>
<proteinExistence type="inferred from homology"/>
<comment type="caution">
    <text evidence="5">The sequence shown here is derived from an EMBL/GenBank/DDBJ whole genome shotgun (WGS) entry which is preliminary data.</text>
</comment>